<proteinExistence type="predicted"/>
<sequence length="51" mass="5607">MPGNCLPFTVRVGCQVDLSGFFGQDFEFLDHGSFLIGNAVFGGEIVVYIHR</sequence>
<evidence type="ECO:0000313" key="1">
    <source>
        <dbReference type="EMBL" id="MPN17409.1"/>
    </source>
</evidence>
<accession>A0A645FV53</accession>
<comment type="caution">
    <text evidence="1">The sequence shown here is derived from an EMBL/GenBank/DDBJ whole genome shotgun (WGS) entry which is preliminary data.</text>
</comment>
<reference evidence="1" key="1">
    <citation type="submission" date="2019-08" db="EMBL/GenBank/DDBJ databases">
        <authorList>
            <person name="Kucharzyk K."/>
            <person name="Murdoch R.W."/>
            <person name="Higgins S."/>
            <person name="Loffler F."/>
        </authorList>
    </citation>
    <scope>NUCLEOTIDE SEQUENCE</scope>
</reference>
<dbReference type="EMBL" id="VSSQ01064532">
    <property type="protein sequence ID" value="MPN17409.1"/>
    <property type="molecule type" value="Genomic_DNA"/>
</dbReference>
<dbReference type="AlphaFoldDB" id="A0A645FV53"/>
<name>A0A645FV53_9ZZZZ</name>
<organism evidence="1">
    <name type="scientific">bioreactor metagenome</name>
    <dbReference type="NCBI Taxonomy" id="1076179"/>
    <lineage>
        <taxon>unclassified sequences</taxon>
        <taxon>metagenomes</taxon>
        <taxon>ecological metagenomes</taxon>
    </lineage>
</organism>
<gene>
    <name evidence="1" type="ORF">SDC9_164762</name>
</gene>
<protein>
    <submittedName>
        <fullName evidence="1">Uncharacterized protein</fullName>
    </submittedName>
</protein>